<keyword evidence="3" id="KW-1185">Reference proteome</keyword>
<dbReference type="STRING" id="684065.SAMN05421738_103220"/>
<protein>
    <recommendedName>
        <fullName evidence="4">DUF4394 domain-containing protein</fullName>
    </recommendedName>
</protein>
<feature type="signal peptide" evidence="1">
    <location>
        <begin position="1"/>
        <end position="19"/>
    </location>
</feature>
<accession>A0A1I4UF66</accession>
<evidence type="ECO:0000313" key="2">
    <source>
        <dbReference type="EMBL" id="SFM87647.1"/>
    </source>
</evidence>
<keyword evidence="1" id="KW-0732">Signal</keyword>
<reference evidence="3" key="1">
    <citation type="submission" date="2016-10" db="EMBL/GenBank/DDBJ databases">
        <authorList>
            <person name="Varghese N."/>
            <person name="Submissions S."/>
        </authorList>
    </citation>
    <scope>NUCLEOTIDE SEQUENCE [LARGE SCALE GENOMIC DNA]</scope>
    <source>
        <strain evidence="3">XJ109</strain>
    </source>
</reference>
<organism evidence="2 3">
    <name type="scientific">Algoriella xinjiangensis</name>
    <dbReference type="NCBI Taxonomy" id="684065"/>
    <lineage>
        <taxon>Bacteria</taxon>
        <taxon>Pseudomonadati</taxon>
        <taxon>Bacteroidota</taxon>
        <taxon>Flavobacteriia</taxon>
        <taxon>Flavobacteriales</taxon>
        <taxon>Weeksellaceae</taxon>
        <taxon>Algoriella</taxon>
    </lineage>
</organism>
<dbReference type="OrthoDB" id="1453775at2"/>
<dbReference type="AlphaFoldDB" id="A0A1I4UF66"/>
<name>A0A1I4UF66_9FLAO</name>
<evidence type="ECO:0000256" key="1">
    <source>
        <dbReference type="SAM" id="SignalP"/>
    </source>
</evidence>
<dbReference type="RefSeq" id="WP_092906876.1">
    <property type="nucleotide sequence ID" value="NZ_FOUZ01000003.1"/>
</dbReference>
<dbReference type="Proteomes" id="UP000199149">
    <property type="component" value="Unassembled WGS sequence"/>
</dbReference>
<evidence type="ECO:0008006" key="4">
    <source>
        <dbReference type="Google" id="ProtNLM"/>
    </source>
</evidence>
<feature type="chain" id="PRO_5011710776" description="DUF4394 domain-containing protein" evidence="1">
    <location>
        <begin position="20"/>
        <end position="496"/>
    </location>
</feature>
<gene>
    <name evidence="2" type="ORF">SAMN05421738_103220</name>
</gene>
<proteinExistence type="predicted"/>
<dbReference type="EMBL" id="FOUZ01000003">
    <property type="protein sequence ID" value="SFM87647.1"/>
    <property type="molecule type" value="Genomic_DNA"/>
</dbReference>
<evidence type="ECO:0000313" key="3">
    <source>
        <dbReference type="Proteomes" id="UP000199149"/>
    </source>
</evidence>
<sequence>MKKVLLGVAMAMFCVSVSAQVGIGTDVPKATLDVTAVNKTGTTTTAEGVLIPRVDRQKAQSMLNVEISTLIYVNSITTGTQVGTAVNIDTIGFYYYNGTAWVKLPDTAQILSSSYWNAQASNATPRAENKEGDNVNGSTSKAGIDLVKVDIYQEGKVGIGYNNEFGIDFETNKTQKQLEVGGDFRTVYTKDAGTPTSRYYGIETNSKYGDTGYETTGNLFYSSMTKNVADLIDFTKSGEGNLIVQDDSGIGLISREGGGNTLVASSFDLKKFGIQAYAVEDFTGVGFNKMTAFIFDTSGFLAANFNKPNVQFGLNFTSDKFYIGDRDTSDYTFPMTRPLINTANPIDGTSANTKDNQILMFKKDQNGLVWEDLPSSTPKFFYMPSVVLPTVPTDARVVDASNTSYTYDSGTKVYTVDLYALYSRQFTAPIKSSSAATLTEFVKVATAYDYFVTYIDETVFEKATIGLTADGKLTYKIIDNSIIKNGSFMNIVLKVK</sequence>